<name>A0A5B0RIW8_PUCGR</name>
<reference evidence="2 3" key="1">
    <citation type="submission" date="2019-05" db="EMBL/GenBank/DDBJ databases">
        <title>Emergence of the Ug99 lineage of the wheat stem rust pathogen through somatic hybridization.</title>
        <authorList>
            <person name="Li F."/>
            <person name="Upadhyaya N.M."/>
            <person name="Sperschneider J."/>
            <person name="Matny O."/>
            <person name="Nguyen-Phuc H."/>
            <person name="Mago R."/>
            <person name="Raley C."/>
            <person name="Miller M.E."/>
            <person name="Silverstein K.A.T."/>
            <person name="Henningsen E."/>
            <person name="Hirsch C.D."/>
            <person name="Visser B."/>
            <person name="Pretorius Z.A."/>
            <person name="Steffenson B.J."/>
            <person name="Schwessinger B."/>
            <person name="Dodds P.N."/>
            <person name="Figueroa M."/>
        </authorList>
    </citation>
    <scope>NUCLEOTIDE SEQUENCE [LARGE SCALE GENOMIC DNA]</scope>
    <source>
        <strain evidence="2 3">Ug99</strain>
    </source>
</reference>
<evidence type="ECO:0000313" key="2">
    <source>
        <dbReference type="EMBL" id="KAA1124724.1"/>
    </source>
</evidence>
<dbReference type="InterPro" id="IPR021109">
    <property type="entry name" value="Peptidase_aspartic_dom_sf"/>
</dbReference>
<dbReference type="CDD" id="cd00303">
    <property type="entry name" value="retropepsin_like"/>
    <property type="match status" value="1"/>
</dbReference>
<dbReference type="AlphaFoldDB" id="A0A5B0RIW8"/>
<dbReference type="Gene3D" id="2.40.70.10">
    <property type="entry name" value="Acid Proteases"/>
    <property type="match status" value="1"/>
</dbReference>
<gene>
    <name evidence="2" type="ORF">PGTUg99_032814</name>
</gene>
<dbReference type="Pfam" id="PF08284">
    <property type="entry name" value="RVP_2"/>
    <property type="match status" value="1"/>
</dbReference>
<comment type="caution">
    <text evidence="2">The sequence shown here is derived from an EMBL/GenBank/DDBJ whole genome shotgun (WGS) entry which is preliminary data.</text>
</comment>
<dbReference type="InterPro" id="IPR005162">
    <property type="entry name" value="Retrotrans_gag_dom"/>
</dbReference>
<evidence type="ECO:0000313" key="3">
    <source>
        <dbReference type="Proteomes" id="UP000325313"/>
    </source>
</evidence>
<proteinExistence type="predicted"/>
<dbReference type="Proteomes" id="UP000325313">
    <property type="component" value="Unassembled WGS sequence"/>
</dbReference>
<accession>A0A5B0RIW8</accession>
<feature type="domain" description="Retrotransposon gag" evidence="1">
    <location>
        <begin position="6"/>
        <end position="69"/>
    </location>
</feature>
<protein>
    <recommendedName>
        <fullName evidence="1">Retrotransposon gag domain-containing protein</fullName>
    </recommendedName>
</protein>
<dbReference type="Pfam" id="PF03732">
    <property type="entry name" value="Retrotrans_gag"/>
    <property type="match status" value="1"/>
</dbReference>
<sequence>MLTSVTAFEQGLIDSFGDKFQLNSAKRALAACKQGKRLIEEYNAEYSTLCYQVVNSEDARIDKYVEGLNYDIINKAMSKEWLEEPTLAGKMRRALDASQHRPLSLLRARINIQTRPIELQMPWTSMLSRRRVPRPRNSVLKGCSKRCVWLNGVTPEARKKFVEQYRFAVPVQVSEVSFGPRPPGESITRRRSMFSVPLPYQLRPKQPQQASIQQSDSSEVEPETLELDQSAFSFQEMLEEVEEAGVSTIQVQLDCSKAGRMLIPVSFKTSSHQSTIASVLIDTGSMANFVSDRFVAKHRLPTHNRQKPIKCVGFDGSSGVGGMVTKDWSGEIVMSLMDAQPITLPCSFGVTRLGSVDAIFGLPWLDSQSWSASGSVQQGHQLTLGDNHVFVVDSSDLGEGIEGKVASFRSVLSTSVTPPSFNLPDEFQQFADELSRPLGDCTIYLL</sequence>
<dbReference type="EMBL" id="VDEP01000203">
    <property type="protein sequence ID" value="KAA1124724.1"/>
    <property type="molecule type" value="Genomic_DNA"/>
</dbReference>
<evidence type="ECO:0000259" key="1">
    <source>
        <dbReference type="Pfam" id="PF03732"/>
    </source>
</evidence>
<organism evidence="2 3">
    <name type="scientific">Puccinia graminis f. sp. tritici</name>
    <dbReference type="NCBI Taxonomy" id="56615"/>
    <lineage>
        <taxon>Eukaryota</taxon>
        <taxon>Fungi</taxon>
        <taxon>Dikarya</taxon>
        <taxon>Basidiomycota</taxon>
        <taxon>Pucciniomycotina</taxon>
        <taxon>Pucciniomycetes</taxon>
        <taxon>Pucciniales</taxon>
        <taxon>Pucciniaceae</taxon>
        <taxon>Puccinia</taxon>
    </lineage>
</organism>